<keyword evidence="1" id="KW-1185">Reference proteome</keyword>
<protein>
    <submittedName>
        <fullName evidence="2">Uncharacterized protein</fullName>
    </submittedName>
</protein>
<name>A0A915HGS3_ROMCU</name>
<reference evidence="2" key="1">
    <citation type="submission" date="2022-11" db="UniProtKB">
        <authorList>
            <consortium name="WormBaseParasite"/>
        </authorList>
    </citation>
    <scope>IDENTIFICATION</scope>
</reference>
<organism evidence="1 2">
    <name type="scientific">Romanomermis culicivorax</name>
    <name type="common">Nematode worm</name>
    <dbReference type="NCBI Taxonomy" id="13658"/>
    <lineage>
        <taxon>Eukaryota</taxon>
        <taxon>Metazoa</taxon>
        <taxon>Ecdysozoa</taxon>
        <taxon>Nematoda</taxon>
        <taxon>Enoplea</taxon>
        <taxon>Dorylaimia</taxon>
        <taxon>Mermithida</taxon>
        <taxon>Mermithoidea</taxon>
        <taxon>Mermithidae</taxon>
        <taxon>Romanomermis</taxon>
    </lineage>
</organism>
<accession>A0A915HGS3</accession>
<evidence type="ECO:0000313" key="1">
    <source>
        <dbReference type="Proteomes" id="UP000887565"/>
    </source>
</evidence>
<dbReference type="AlphaFoldDB" id="A0A915HGS3"/>
<proteinExistence type="predicted"/>
<evidence type="ECO:0000313" key="2">
    <source>
        <dbReference type="WBParaSite" id="nRc.2.0.1.t00506-RA"/>
    </source>
</evidence>
<dbReference type="Proteomes" id="UP000887565">
    <property type="component" value="Unplaced"/>
</dbReference>
<sequence>MTLNTSTWDGRQVKTDAKLGWTPSSDSIEILSSKDKRAKDEEKEKTIYAGRCAGLCMRKILSRRKHIHRPIVE</sequence>
<dbReference type="WBParaSite" id="nRc.2.0.1.t00506-RA">
    <property type="protein sequence ID" value="nRc.2.0.1.t00506-RA"/>
    <property type="gene ID" value="nRc.2.0.1.g00506"/>
</dbReference>